<protein>
    <submittedName>
        <fullName evidence="3">DUF349 domain-containing protein</fullName>
    </submittedName>
</protein>
<gene>
    <name evidence="3" type="ORF">EZ315_01130</name>
</gene>
<dbReference type="AlphaFoldDB" id="A0A4Z0V7N9"/>
<dbReference type="InterPro" id="IPR007139">
    <property type="entry name" value="DUF349"/>
</dbReference>
<feature type="coiled-coil region" evidence="1">
    <location>
        <begin position="583"/>
        <end position="645"/>
    </location>
</feature>
<dbReference type="EMBL" id="SJSA01000001">
    <property type="protein sequence ID" value="TGG39382.1"/>
    <property type="molecule type" value="Genomic_DNA"/>
</dbReference>
<evidence type="ECO:0000313" key="4">
    <source>
        <dbReference type="Proteomes" id="UP000297635"/>
    </source>
</evidence>
<dbReference type="Pfam" id="PF03993">
    <property type="entry name" value="DUF349"/>
    <property type="match status" value="5"/>
</dbReference>
<evidence type="ECO:0000256" key="1">
    <source>
        <dbReference type="SAM" id="Coils"/>
    </source>
</evidence>
<dbReference type="RefSeq" id="WP_135469897.1">
    <property type="nucleotide sequence ID" value="NZ_CASJDB010000010.1"/>
</dbReference>
<evidence type="ECO:0000313" key="3">
    <source>
        <dbReference type="EMBL" id="TGG39382.1"/>
    </source>
</evidence>
<dbReference type="Proteomes" id="UP000297635">
    <property type="component" value="Unassembled WGS sequence"/>
</dbReference>
<comment type="caution">
    <text evidence="3">The sequence shown here is derived from an EMBL/GenBank/DDBJ whole genome shotgun (WGS) entry which is preliminary data.</text>
</comment>
<reference evidence="3 4" key="1">
    <citation type="submission" date="2019-02" db="EMBL/GenBank/DDBJ databases">
        <title>Isolation and identification of novel species under the genus Muribaculum.</title>
        <authorList>
            <person name="Miyake S."/>
            <person name="Ding Y."/>
            <person name="Low A."/>
            <person name="Soh M."/>
            <person name="Seedorf H."/>
        </authorList>
    </citation>
    <scope>NUCLEOTIDE SEQUENCE [LARGE SCALE GENOMIC DNA]</scope>
    <source>
        <strain evidence="3 4">TLL-A3</strain>
    </source>
</reference>
<proteinExistence type="predicted"/>
<accession>A0A4Z0V7N9</accession>
<feature type="region of interest" description="Disordered" evidence="2">
    <location>
        <begin position="50"/>
        <end position="75"/>
    </location>
</feature>
<feature type="region of interest" description="Disordered" evidence="2">
    <location>
        <begin position="1"/>
        <end position="21"/>
    </location>
</feature>
<organism evidence="3 4">
    <name type="scientific">Duncaniella freteri</name>
    <dbReference type="NCBI Taxonomy" id="2530391"/>
    <lineage>
        <taxon>Bacteria</taxon>
        <taxon>Pseudomonadati</taxon>
        <taxon>Bacteroidota</taxon>
        <taxon>Bacteroidia</taxon>
        <taxon>Bacteroidales</taxon>
        <taxon>Muribaculaceae</taxon>
        <taxon>Duncaniella</taxon>
    </lineage>
</organism>
<dbReference type="GeneID" id="82148374"/>
<keyword evidence="4" id="KW-1185">Reference proteome</keyword>
<name>A0A4Z0V7N9_9BACT</name>
<keyword evidence="1" id="KW-0175">Coiled coil</keyword>
<sequence>MELNDPILKPEEAKDTTMNQEPISAAETANAEVAEVVEMTEPSVAAAPVSEETMEAPMAAQSDESDVAANEAEEHPRHRILTKDEILDEVRRLSVLEANEISAEEISRLKQQFYSLRNEELRAEREEFLSVEGNTSEAFVPTPDPVEDTFKDLLGVIRDKKAAQRAAVEAEQQANYERKQAIIAKLVEMSADADNVNRVFSEVRDLQAQFKEIGEVPQQYSSEIWKNYQDAVEKFYDQLKINKELRDYDFKKNLADKEALVAEAEKLQAEEDVIVAFKKLQELHDQWRAIGPVPKDVREEIWGKFKELSTSINKRYQDFFVERKAKERENEEAKIAICERVEALDFSSLGTYAAWDNMTKEFMEAQADWKKLGFASRKANAELFARFRSICDKFFAAKAEFFKQMKDVLASNLDRKIALCERAEALKDSTDWRATADELSRMQKEWKTIGAVAKKYSDQVWHRFLAACDYFFEQKKKNTSGTRRNERANLEQKQEIIEKLKALDADAPEREVAIKTLKDLQSEWQSVGHVPFAEKDAIYDAYRAVVNRIYSKWDNARRGSRMESFESTLSEIGGDTNRLYRERERLLRVYEQRRGELNTYENNMGFLSARSKNADSMLRDMQRRMQRLKDDLAELETKIKAIDSKL</sequence>
<evidence type="ECO:0000256" key="2">
    <source>
        <dbReference type="SAM" id="MobiDB-lite"/>
    </source>
</evidence>